<dbReference type="Pfam" id="PF13975">
    <property type="entry name" value="gag-asp_proteas"/>
    <property type="match status" value="1"/>
</dbReference>
<dbReference type="InterPro" id="IPR012337">
    <property type="entry name" value="RNaseH-like_sf"/>
</dbReference>
<dbReference type="GO" id="GO:0004519">
    <property type="term" value="F:endonuclease activity"/>
    <property type="evidence" value="ECO:0007669"/>
    <property type="project" value="UniProtKB-KW"/>
</dbReference>
<keyword evidence="5" id="KW-0540">Nuclease</keyword>
<dbReference type="EC" id="2.7.7.49" evidence="1"/>
<dbReference type="Gene3D" id="3.10.10.10">
    <property type="entry name" value="HIV Type 1 Reverse Transcriptase, subunit A, domain 1"/>
    <property type="match status" value="1"/>
</dbReference>
<feature type="domain" description="Integrase catalytic" evidence="11">
    <location>
        <begin position="843"/>
        <end position="1002"/>
    </location>
</feature>
<dbReference type="CDD" id="cd00303">
    <property type="entry name" value="retropepsin_like"/>
    <property type="match status" value="1"/>
</dbReference>
<dbReference type="GO" id="GO:0004190">
    <property type="term" value="F:aspartic-type endopeptidase activity"/>
    <property type="evidence" value="ECO:0007669"/>
    <property type="project" value="InterPro"/>
</dbReference>
<dbReference type="InterPro" id="IPR001584">
    <property type="entry name" value="Integrase_cat-core"/>
</dbReference>
<dbReference type="GO" id="GO:0042575">
    <property type="term" value="C:DNA polymerase complex"/>
    <property type="evidence" value="ECO:0007669"/>
    <property type="project" value="UniProtKB-ARBA"/>
</dbReference>
<dbReference type="SUPFAM" id="SSF50630">
    <property type="entry name" value="Acid proteases"/>
    <property type="match status" value="1"/>
</dbReference>
<feature type="region of interest" description="Disordered" evidence="9">
    <location>
        <begin position="1020"/>
        <end position="1046"/>
    </location>
</feature>
<dbReference type="InterPro" id="IPR001969">
    <property type="entry name" value="Aspartic_peptidase_AS"/>
</dbReference>
<dbReference type="InterPro" id="IPR000477">
    <property type="entry name" value="RT_dom"/>
</dbReference>
<dbReference type="GO" id="GO:0006508">
    <property type="term" value="P:proteolysis"/>
    <property type="evidence" value="ECO:0007669"/>
    <property type="project" value="UniProtKB-KW"/>
</dbReference>
<dbReference type="SUPFAM" id="SSF53098">
    <property type="entry name" value="Ribonuclease H-like"/>
    <property type="match status" value="1"/>
</dbReference>
<dbReference type="Pfam" id="PF17921">
    <property type="entry name" value="Integrase_H2C2"/>
    <property type="match status" value="1"/>
</dbReference>
<dbReference type="PANTHER" id="PTHR37984:SF5">
    <property type="entry name" value="PROTEIN NYNRIN-LIKE"/>
    <property type="match status" value="1"/>
</dbReference>
<keyword evidence="7" id="KW-0378">Hydrolase</keyword>
<dbReference type="InterPro" id="IPR043128">
    <property type="entry name" value="Rev_trsase/Diguanyl_cyclase"/>
</dbReference>
<organism evidence="12">
    <name type="scientific">Anoplophora glabripennis</name>
    <name type="common">Asian longhorn beetle</name>
    <name type="synonym">Anoplophora nobilis</name>
    <dbReference type="NCBI Taxonomy" id="217634"/>
    <lineage>
        <taxon>Eukaryota</taxon>
        <taxon>Metazoa</taxon>
        <taxon>Ecdysozoa</taxon>
        <taxon>Arthropoda</taxon>
        <taxon>Hexapoda</taxon>
        <taxon>Insecta</taxon>
        <taxon>Pterygota</taxon>
        <taxon>Neoptera</taxon>
        <taxon>Endopterygota</taxon>
        <taxon>Coleoptera</taxon>
        <taxon>Polyphaga</taxon>
        <taxon>Cucujiformia</taxon>
        <taxon>Chrysomeloidea</taxon>
        <taxon>Cerambycidae</taxon>
        <taxon>Lamiinae</taxon>
        <taxon>Lamiini</taxon>
        <taxon>Anoplophora</taxon>
    </lineage>
</organism>
<evidence type="ECO:0000256" key="8">
    <source>
        <dbReference type="ARBA" id="ARBA00022918"/>
    </source>
</evidence>
<feature type="region of interest" description="Disordered" evidence="9">
    <location>
        <begin position="1102"/>
        <end position="1144"/>
    </location>
</feature>
<dbReference type="Gene3D" id="1.10.340.70">
    <property type="match status" value="1"/>
</dbReference>
<name>V5GGK4_ANOGL</name>
<evidence type="ECO:0000256" key="9">
    <source>
        <dbReference type="SAM" id="MobiDB-lite"/>
    </source>
</evidence>
<dbReference type="Pfam" id="PF00078">
    <property type="entry name" value="RVT_1"/>
    <property type="match status" value="1"/>
</dbReference>
<evidence type="ECO:0000256" key="7">
    <source>
        <dbReference type="ARBA" id="ARBA00022801"/>
    </source>
</evidence>
<dbReference type="PROSITE" id="PS00141">
    <property type="entry name" value="ASP_PROTEASE"/>
    <property type="match status" value="1"/>
</dbReference>
<dbReference type="FunFam" id="3.10.10.10:FF:000007">
    <property type="entry name" value="Retrovirus-related Pol polyprotein from transposon 17.6-like Protein"/>
    <property type="match status" value="1"/>
</dbReference>
<dbReference type="InterPro" id="IPR043502">
    <property type="entry name" value="DNA/RNA_pol_sf"/>
</dbReference>
<keyword evidence="8" id="KW-0695">RNA-directed DNA polymerase</keyword>
<accession>V5GGK4</accession>
<evidence type="ECO:0000256" key="5">
    <source>
        <dbReference type="ARBA" id="ARBA00022722"/>
    </source>
</evidence>
<dbReference type="GO" id="GO:0015074">
    <property type="term" value="P:DNA integration"/>
    <property type="evidence" value="ECO:0007669"/>
    <property type="project" value="InterPro"/>
</dbReference>
<feature type="compositionally biased region" description="Polar residues" evidence="9">
    <location>
        <begin position="1"/>
        <end position="12"/>
    </location>
</feature>
<dbReference type="AlphaFoldDB" id="V5GGK4"/>
<evidence type="ECO:0000313" key="12">
    <source>
        <dbReference type="EMBL" id="JAB63104.1"/>
    </source>
</evidence>
<feature type="compositionally biased region" description="Polar residues" evidence="9">
    <location>
        <begin position="26"/>
        <end position="46"/>
    </location>
</feature>
<keyword evidence="3" id="KW-0808">Transferase</keyword>
<feature type="region of interest" description="Disordered" evidence="9">
    <location>
        <begin position="1"/>
        <end position="64"/>
    </location>
</feature>
<dbReference type="Pfam" id="PF00665">
    <property type="entry name" value="rve"/>
    <property type="match status" value="1"/>
</dbReference>
<keyword evidence="4" id="KW-0548">Nucleotidyltransferase</keyword>
<dbReference type="FunFam" id="3.10.20.370:FF:000001">
    <property type="entry name" value="Retrovirus-related Pol polyprotein from transposon 17.6-like protein"/>
    <property type="match status" value="1"/>
</dbReference>
<evidence type="ECO:0000256" key="4">
    <source>
        <dbReference type="ARBA" id="ARBA00022695"/>
    </source>
</evidence>
<feature type="compositionally biased region" description="Polar residues" evidence="9">
    <location>
        <begin position="1022"/>
        <end position="1038"/>
    </location>
</feature>
<dbReference type="GO" id="GO:0003964">
    <property type="term" value="F:RNA-directed DNA polymerase activity"/>
    <property type="evidence" value="ECO:0007669"/>
    <property type="project" value="UniProtKB-KW"/>
</dbReference>
<dbReference type="Gene3D" id="2.40.70.10">
    <property type="entry name" value="Acid Proteases"/>
    <property type="match status" value="1"/>
</dbReference>
<evidence type="ECO:0000256" key="3">
    <source>
        <dbReference type="ARBA" id="ARBA00022679"/>
    </source>
</evidence>
<evidence type="ECO:0000256" key="6">
    <source>
        <dbReference type="ARBA" id="ARBA00022759"/>
    </source>
</evidence>
<reference evidence="12" key="1">
    <citation type="submission" date="2013-07" db="EMBL/GenBank/DDBJ databases">
        <title>Midgut Transcriptome Profiling of Anoplphora glabripennis, a Lignocellulose Degrading, Wood-Boring Cerambycid.</title>
        <authorList>
            <person name="Scully E.D."/>
            <person name="Hoover K."/>
            <person name="Carlson J.E."/>
            <person name="Tien M."/>
            <person name="Geib S.M."/>
        </authorList>
    </citation>
    <scope>NUCLEOTIDE SEQUENCE</scope>
</reference>
<keyword evidence="2" id="KW-0645">Protease</keyword>
<dbReference type="CDD" id="cd01647">
    <property type="entry name" value="RT_LTR"/>
    <property type="match status" value="1"/>
</dbReference>
<dbReference type="GO" id="GO:0003676">
    <property type="term" value="F:nucleic acid binding"/>
    <property type="evidence" value="ECO:0007669"/>
    <property type="project" value="InterPro"/>
</dbReference>
<dbReference type="EMBL" id="GALX01005362">
    <property type="protein sequence ID" value="JAB63104.1"/>
    <property type="molecule type" value="Transcribed_RNA"/>
</dbReference>
<evidence type="ECO:0000256" key="2">
    <source>
        <dbReference type="ARBA" id="ARBA00022670"/>
    </source>
</evidence>
<dbReference type="Gene3D" id="3.10.20.370">
    <property type="match status" value="1"/>
</dbReference>
<feature type="compositionally biased region" description="Acidic residues" evidence="9">
    <location>
        <begin position="1123"/>
        <end position="1133"/>
    </location>
</feature>
<proteinExistence type="predicted"/>
<evidence type="ECO:0000256" key="1">
    <source>
        <dbReference type="ARBA" id="ARBA00012493"/>
    </source>
</evidence>
<dbReference type="PROSITE" id="PS50878">
    <property type="entry name" value="RT_POL"/>
    <property type="match status" value="1"/>
</dbReference>
<dbReference type="SUPFAM" id="SSF56672">
    <property type="entry name" value="DNA/RNA polymerases"/>
    <property type="match status" value="1"/>
</dbReference>
<dbReference type="CDD" id="cd09274">
    <property type="entry name" value="RNase_HI_RT_Ty3"/>
    <property type="match status" value="1"/>
</dbReference>
<protein>
    <recommendedName>
        <fullName evidence="1">RNA-directed DNA polymerase</fullName>
        <ecNumber evidence="1">2.7.7.49</ecNumber>
    </recommendedName>
</protein>
<dbReference type="PROSITE" id="PS50994">
    <property type="entry name" value="INTEGRASE"/>
    <property type="match status" value="1"/>
</dbReference>
<dbReference type="InterPro" id="IPR041588">
    <property type="entry name" value="Integrase_H2C2"/>
</dbReference>
<keyword evidence="6" id="KW-0255">Endonuclease</keyword>
<dbReference type="Gene3D" id="3.30.420.10">
    <property type="entry name" value="Ribonuclease H-like superfamily/Ribonuclease H"/>
    <property type="match status" value="1"/>
</dbReference>
<evidence type="ECO:0000259" key="11">
    <source>
        <dbReference type="PROSITE" id="PS50994"/>
    </source>
</evidence>
<dbReference type="PANTHER" id="PTHR37984">
    <property type="entry name" value="PROTEIN CBG26694"/>
    <property type="match status" value="1"/>
</dbReference>
<dbReference type="Gene3D" id="3.30.70.270">
    <property type="match status" value="2"/>
</dbReference>
<dbReference type="FunFam" id="1.10.340.70:FF:000001">
    <property type="entry name" value="Retrovirus-related Pol polyprotein from transposon gypsy-like Protein"/>
    <property type="match status" value="1"/>
</dbReference>
<evidence type="ECO:0000259" key="10">
    <source>
        <dbReference type="PROSITE" id="PS50878"/>
    </source>
</evidence>
<sequence length="1144" mass="131067">MALPQPVSSKPTFEQPGKLPEGAARTKSTSGPSTQSTPINAATQPGTLEEGTPATLETSSYEDPQFPFADMDVEGICINHLANQTTQLPRIPITINERRIMALVDTGASMNVIRASLVPDHATTHSTMPVQTACGTTHCTNRGVATLDVQLRNHSYQTAIQILDDLEEEAILGLPFLTQHNATLDFTRRCLYLGTTSRQTVYWDIPVAIEEMEMSEVQLPHIPEACQPVLGPLIREFQELFQIQGRQPTTASTKHVITLKDNQVTNQKPYPMSHAKKAILYSQVEDMLKMGVIEPSNSNYSSPPVIVERPGKKPRLCIDYRRLNQLTEDEPSTLPNIHESLRDLGGARVFTLLDLKSGYWQVPLSEQSKQYTAFSTPDGAHYHFTVMPFGLKGAPATFQRLMTREVLSGYLHKFVKVYLDDILVYSQDYDEHRVHLQLVFERIRLHHLQISPDKCIVASNSLDYLGHRIHNNTTQPQQKHLGGIQKFPTPRTKRQLQQFLGTLNWIREYVPRAAQLTKPFTHLLQKGEKFRWTDECQQAFDSVKEAASKPLVLHRPDPTLPYYLQTDASQEGLGAVLYQETPEGNRQVISYASSTLNKTEARYHVNELEALAVVWAIKRYATLLSDVHFVLRTDNRSVLWLHKNSDSRAKLTRWSLMLQEYSFDIEHCPGKTNQLPDLLSRYPEGREEMPDSDDERMTPPILRLNHLTQDELYRAVKQAQQESRQCIKARRRWRIYSAAQPRQRAETTFLKEYHVQNNLLWKVHNEQHLLVVPKRLTLRVIGSHHDTPDFAHPGREETLRQIRQTYHWRRMSEDVAKYVYRCRGCLAAKPVQRQPDAPQRAHTPQSPFEMLSIDILGPYQETRDKNKYIIAVEDVFSKWVEAIPVPAATTPAVIRYLEHDIIPRYGPPKTIISDNGPVFRGRRYEDFAHRNQIRLELSAIYHQQANPIERRVQEIKKTLRALMGQTHERNWDKYLSKCLYVLRTRKNAATGESPSKIVLGYELPKPGQWKIPTYLLKRSQPHRVSNETIQQRQSNYQQKYHKPDQQPKVTFRVGDRVMTRNFVVPGSQFAPAWTGPHPITRCVSDVVYEVERDGRAIFPFHVNDLRPAPEGNDDVEIQSNPESDSENEDDEEAGPAGPPQPPHD</sequence>
<dbReference type="InterPro" id="IPR050951">
    <property type="entry name" value="Retrovirus_Pol_polyprotein"/>
</dbReference>
<dbReference type="FunFam" id="3.30.70.270:FF:000020">
    <property type="entry name" value="Transposon Tf2-6 polyprotein-like Protein"/>
    <property type="match status" value="1"/>
</dbReference>
<dbReference type="InterPro" id="IPR041373">
    <property type="entry name" value="RT_RNaseH"/>
</dbReference>
<feature type="domain" description="Reverse transcriptase" evidence="10">
    <location>
        <begin position="288"/>
        <end position="469"/>
    </location>
</feature>
<dbReference type="InterPro" id="IPR036397">
    <property type="entry name" value="RNaseH_sf"/>
</dbReference>
<gene>
    <name evidence="12" type="primary">YG31B</name>
</gene>
<dbReference type="InterPro" id="IPR021109">
    <property type="entry name" value="Peptidase_aspartic_dom_sf"/>
</dbReference>
<dbReference type="Pfam" id="PF17917">
    <property type="entry name" value="RT_RNaseH"/>
    <property type="match status" value="1"/>
</dbReference>